<dbReference type="GO" id="GO:0003735">
    <property type="term" value="F:structural constituent of ribosome"/>
    <property type="evidence" value="ECO:0007669"/>
    <property type="project" value="InterPro"/>
</dbReference>
<dbReference type="Gene3D" id="3.40.1370.10">
    <property type="match status" value="1"/>
</dbReference>
<reference evidence="7 8" key="1">
    <citation type="journal article" date="2016" name="Nat. Commun.">
        <title>Thousands of microbial genomes shed light on interconnected biogeochemical processes in an aquifer system.</title>
        <authorList>
            <person name="Anantharaman K."/>
            <person name="Brown C.T."/>
            <person name="Hug L.A."/>
            <person name="Sharon I."/>
            <person name="Castelle C.J."/>
            <person name="Probst A.J."/>
            <person name="Thomas B.C."/>
            <person name="Singh A."/>
            <person name="Wilkins M.J."/>
            <person name="Karaoz U."/>
            <person name="Brodie E.L."/>
            <person name="Williams K.H."/>
            <person name="Hubbard S.S."/>
            <person name="Banfield J.F."/>
        </authorList>
    </citation>
    <scope>NUCLEOTIDE SEQUENCE [LARGE SCALE GENOMIC DNA]</scope>
</reference>
<dbReference type="GO" id="GO:1990904">
    <property type="term" value="C:ribonucleoprotein complex"/>
    <property type="evidence" value="ECO:0007669"/>
    <property type="project" value="UniProtKB-KW"/>
</dbReference>
<evidence type="ECO:0000256" key="1">
    <source>
        <dbReference type="ARBA" id="ARBA00010528"/>
    </source>
</evidence>
<dbReference type="Proteomes" id="UP000176633">
    <property type="component" value="Unassembled WGS sequence"/>
</dbReference>
<keyword evidence="5" id="KW-0694">RNA-binding</keyword>
<evidence type="ECO:0000256" key="6">
    <source>
        <dbReference type="SAM" id="MobiDB-lite"/>
    </source>
</evidence>
<evidence type="ECO:0000313" key="8">
    <source>
        <dbReference type="Proteomes" id="UP000176633"/>
    </source>
</evidence>
<evidence type="ECO:0000256" key="4">
    <source>
        <dbReference type="ARBA" id="ARBA00035244"/>
    </source>
</evidence>
<evidence type="ECO:0000256" key="2">
    <source>
        <dbReference type="ARBA" id="ARBA00022980"/>
    </source>
</evidence>
<evidence type="ECO:0000256" key="5">
    <source>
        <dbReference type="HAMAP-Rule" id="MF_01328"/>
    </source>
</evidence>
<dbReference type="PANTHER" id="PTHR10746">
    <property type="entry name" value="50S RIBOSOMAL PROTEIN L4"/>
    <property type="match status" value="1"/>
</dbReference>
<keyword evidence="2 5" id="KW-0689">Ribosomal protein</keyword>
<comment type="similarity">
    <text evidence="1 5">Belongs to the universal ribosomal protein uL4 family.</text>
</comment>
<dbReference type="InterPro" id="IPR013005">
    <property type="entry name" value="Ribosomal_uL4-like"/>
</dbReference>
<dbReference type="HAMAP" id="MF_01328_B">
    <property type="entry name" value="Ribosomal_uL4_B"/>
    <property type="match status" value="1"/>
</dbReference>
<dbReference type="InterPro" id="IPR002136">
    <property type="entry name" value="Ribosomal_uL4"/>
</dbReference>
<accession>A0A1F6C1M5</accession>
<evidence type="ECO:0000313" key="7">
    <source>
        <dbReference type="EMBL" id="OGG42963.1"/>
    </source>
</evidence>
<dbReference type="Pfam" id="PF00573">
    <property type="entry name" value="Ribosomal_L4"/>
    <property type="match status" value="1"/>
</dbReference>
<feature type="compositionally biased region" description="Basic residues" evidence="6">
    <location>
        <begin position="62"/>
        <end position="76"/>
    </location>
</feature>
<keyword evidence="5" id="KW-0699">rRNA-binding</keyword>
<dbReference type="GO" id="GO:0019843">
    <property type="term" value="F:rRNA binding"/>
    <property type="evidence" value="ECO:0007669"/>
    <property type="project" value="UniProtKB-UniRule"/>
</dbReference>
<dbReference type="STRING" id="1798473.A3G50_00290"/>
<dbReference type="PANTHER" id="PTHR10746:SF6">
    <property type="entry name" value="LARGE RIBOSOMAL SUBUNIT PROTEIN UL4M"/>
    <property type="match status" value="1"/>
</dbReference>
<comment type="subunit">
    <text evidence="5">Part of the 50S ribosomal subunit.</text>
</comment>
<dbReference type="NCBIfam" id="TIGR03953">
    <property type="entry name" value="rplD_bact"/>
    <property type="match status" value="1"/>
</dbReference>
<dbReference type="InterPro" id="IPR023574">
    <property type="entry name" value="Ribosomal_uL4_dom_sf"/>
</dbReference>
<dbReference type="SUPFAM" id="SSF52166">
    <property type="entry name" value="Ribosomal protein L4"/>
    <property type="match status" value="1"/>
</dbReference>
<gene>
    <name evidence="5" type="primary">rplD</name>
    <name evidence="7" type="ORF">A3G50_00290</name>
</gene>
<feature type="region of interest" description="Disordered" evidence="6">
    <location>
        <begin position="49"/>
        <end position="80"/>
    </location>
</feature>
<dbReference type="EMBL" id="MFKM01000030">
    <property type="protein sequence ID" value="OGG42963.1"/>
    <property type="molecule type" value="Genomic_DNA"/>
</dbReference>
<comment type="function">
    <text evidence="5">Forms part of the polypeptide exit tunnel.</text>
</comment>
<comment type="caution">
    <text evidence="7">The sequence shown here is derived from an EMBL/GenBank/DDBJ whole genome shotgun (WGS) entry which is preliminary data.</text>
</comment>
<name>A0A1F6C1M5_9BACT</name>
<protein>
    <recommendedName>
        <fullName evidence="4 5">Large ribosomal subunit protein uL4</fullName>
    </recommendedName>
</protein>
<dbReference type="AlphaFoldDB" id="A0A1F6C1M5"/>
<keyword evidence="3 5" id="KW-0687">Ribonucleoprotein</keyword>
<dbReference type="GO" id="GO:0006412">
    <property type="term" value="P:translation"/>
    <property type="evidence" value="ECO:0007669"/>
    <property type="project" value="UniProtKB-UniRule"/>
</dbReference>
<comment type="function">
    <text evidence="5">One of the primary rRNA binding proteins, this protein initially binds near the 5'-end of the 23S rRNA. It is important during the early stages of 50S assembly. It makes multiple contacts with different domains of the 23S rRNA in the assembled 50S subunit and ribosome.</text>
</comment>
<organism evidence="7 8">
    <name type="scientific">Candidatus Jorgensenbacteria bacterium RIFCSPLOWO2_12_FULL_42_11</name>
    <dbReference type="NCBI Taxonomy" id="1798473"/>
    <lineage>
        <taxon>Bacteria</taxon>
        <taxon>Candidatus Joergenseniibacteriota</taxon>
    </lineage>
</organism>
<sequence length="209" mass="23427">MKVDLFNQKNEKTGTLDLPDAVFGVEWNPDLVHQALTVQVANRRKVLANTKDRSEVSGGGRKPWRQKGTGRARHGSTRSPLWRGGGITFGPIKERNFSRKINKKMKQLAILGIISKKLGEQEIKIIDTLELKDRKTKNLANLAKNFISSKESLLLIPAKENKNIYSAARNLAKVGALSPESLNVYDLLKYQKVLLDQGAVESIVKHYKI</sequence>
<dbReference type="GO" id="GO:0005840">
    <property type="term" value="C:ribosome"/>
    <property type="evidence" value="ECO:0007669"/>
    <property type="project" value="UniProtKB-KW"/>
</dbReference>
<proteinExistence type="inferred from homology"/>
<evidence type="ECO:0000256" key="3">
    <source>
        <dbReference type="ARBA" id="ARBA00023274"/>
    </source>
</evidence>